<evidence type="ECO:0000259" key="1">
    <source>
        <dbReference type="Pfam" id="PF24524"/>
    </source>
</evidence>
<name>A0A6V7TX72_MELEN</name>
<dbReference type="InterPro" id="IPR056017">
    <property type="entry name" value="DUF7596"/>
</dbReference>
<dbReference type="AlphaFoldDB" id="A0A6V7TX72"/>
<sequence length="367" mass="41953">MLLSNSNNNLIISNTKLNKSVGGALFNENNNNSFIKLENVYSTTILDKFKEEKDNLIGFGVAYLQSPNQLYCSLISIPKELEKGFYNLKEENNKEIQDNQHNYLKIINFNQVLPDLSTLPQYFTAFAEPLARPLLQCIVEQLAKQCFGSTFNMELTKNMSVDIYDSDSGMEEYSTKLWRDSAGFIVTDPFRYFEIKIKKEYLINLFGNNSSLSSTTISILPLNSQTKTLFSIYDQNISSFGRDDYLEFLFKLNGITGFVAINNEDNQPLGYLLGLNEGGRILQCYAENGEIASLLLNSFILSNNDTKTTIYSMFIRICSSEKENKLNNKLMEKAENVIRVCRYHSRIFPTNIQWSKIFILNIGANLF</sequence>
<reference evidence="2 3" key="1">
    <citation type="submission" date="2020-08" db="EMBL/GenBank/DDBJ databases">
        <authorList>
            <person name="Koutsovoulos G."/>
            <person name="Danchin GJ E."/>
        </authorList>
    </citation>
    <scope>NUCLEOTIDE SEQUENCE [LARGE SCALE GENOMIC DNA]</scope>
</reference>
<evidence type="ECO:0000313" key="3">
    <source>
        <dbReference type="Proteomes" id="UP000580250"/>
    </source>
</evidence>
<evidence type="ECO:0000313" key="2">
    <source>
        <dbReference type="EMBL" id="CAD2136522.1"/>
    </source>
</evidence>
<comment type="caution">
    <text evidence="2">The sequence shown here is derived from an EMBL/GenBank/DDBJ whole genome shotgun (WGS) entry which is preliminary data.</text>
</comment>
<dbReference type="EMBL" id="CAJEWN010000018">
    <property type="protein sequence ID" value="CAD2136522.1"/>
    <property type="molecule type" value="Genomic_DNA"/>
</dbReference>
<organism evidence="2 3">
    <name type="scientific">Meloidogyne enterolobii</name>
    <name type="common">Root-knot nematode worm</name>
    <name type="synonym">Meloidogyne mayaguensis</name>
    <dbReference type="NCBI Taxonomy" id="390850"/>
    <lineage>
        <taxon>Eukaryota</taxon>
        <taxon>Metazoa</taxon>
        <taxon>Ecdysozoa</taxon>
        <taxon>Nematoda</taxon>
        <taxon>Chromadorea</taxon>
        <taxon>Rhabditida</taxon>
        <taxon>Tylenchina</taxon>
        <taxon>Tylenchomorpha</taxon>
        <taxon>Tylenchoidea</taxon>
        <taxon>Meloidogynidae</taxon>
        <taxon>Meloidogyninae</taxon>
        <taxon>Meloidogyne</taxon>
    </lineage>
</organism>
<gene>
    <name evidence="2" type="ORF">MENT_LOCUS5100</name>
</gene>
<proteinExistence type="predicted"/>
<dbReference type="Proteomes" id="UP000580250">
    <property type="component" value="Unassembled WGS sequence"/>
</dbReference>
<accession>A0A6V7TX72</accession>
<feature type="domain" description="DUF7596" evidence="1">
    <location>
        <begin position="28"/>
        <end position="186"/>
    </location>
</feature>
<dbReference type="OrthoDB" id="5801741at2759"/>
<protein>
    <recommendedName>
        <fullName evidence="1">DUF7596 domain-containing protein</fullName>
    </recommendedName>
</protein>
<dbReference type="Pfam" id="PF24524">
    <property type="entry name" value="DUF7596"/>
    <property type="match status" value="1"/>
</dbReference>